<sequence>MIRIGLAAAGLALTACAPVSLPERAATPTTRSVTLDEGGVQPSGTPLRIDFGRAQDGVIETMTRLQGAAPVEIARQTECGAGPVTAARWQNGLTLNFLDGDFRGWTMTGPGLSTPQGIFAGMARADMPDADFSGISPGTEFRAGGISGILDERGSEVRMIWAGTTCFQR</sequence>
<dbReference type="OrthoDB" id="7867825at2"/>
<proteinExistence type="predicted"/>
<evidence type="ECO:0000256" key="1">
    <source>
        <dbReference type="SAM" id="MobiDB-lite"/>
    </source>
</evidence>
<dbReference type="PROSITE" id="PS51257">
    <property type="entry name" value="PROKAR_LIPOPROTEIN"/>
    <property type="match status" value="1"/>
</dbReference>
<feature type="chain" id="PRO_5018141605" description="Aspartate-semialdehyde dehydrogenase" evidence="2">
    <location>
        <begin position="26"/>
        <end position="169"/>
    </location>
</feature>
<evidence type="ECO:0000313" key="4">
    <source>
        <dbReference type="Proteomes" id="UP000281343"/>
    </source>
</evidence>
<dbReference type="Proteomes" id="UP000281343">
    <property type="component" value="Unassembled WGS sequence"/>
</dbReference>
<organism evidence="3 4">
    <name type="scientific">Rhodophyticola porphyridii</name>
    <dbReference type="NCBI Taxonomy" id="1852017"/>
    <lineage>
        <taxon>Bacteria</taxon>
        <taxon>Pseudomonadati</taxon>
        <taxon>Pseudomonadota</taxon>
        <taxon>Alphaproteobacteria</taxon>
        <taxon>Rhodobacterales</taxon>
        <taxon>Roseobacteraceae</taxon>
        <taxon>Rhodophyticola</taxon>
    </lineage>
</organism>
<evidence type="ECO:0008006" key="5">
    <source>
        <dbReference type="Google" id="ProtNLM"/>
    </source>
</evidence>
<dbReference type="AlphaFoldDB" id="A0A3L9Y7S6"/>
<name>A0A3L9Y7S6_9RHOB</name>
<gene>
    <name evidence="3" type="ORF">D9R08_00975</name>
</gene>
<feature type="region of interest" description="Disordered" evidence="1">
    <location>
        <begin position="25"/>
        <end position="45"/>
    </location>
</feature>
<dbReference type="RefSeq" id="WP_121896138.1">
    <property type="nucleotide sequence ID" value="NZ_RCNT01000001.1"/>
</dbReference>
<evidence type="ECO:0000256" key="2">
    <source>
        <dbReference type="SAM" id="SignalP"/>
    </source>
</evidence>
<evidence type="ECO:0000313" key="3">
    <source>
        <dbReference type="EMBL" id="RMA43545.1"/>
    </source>
</evidence>
<keyword evidence="2" id="KW-0732">Signal</keyword>
<comment type="caution">
    <text evidence="3">The sequence shown here is derived from an EMBL/GenBank/DDBJ whole genome shotgun (WGS) entry which is preliminary data.</text>
</comment>
<reference evidence="3 4" key="1">
    <citation type="submission" date="2018-10" db="EMBL/GenBank/DDBJ databases">
        <authorList>
            <person name="Jung H.S."/>
            <person name="Jeon C.O."/>
        </authorList>
    </citation>
    <scope>NUCLEOTIDE SEQUENCE [LARGE SCALE GENOMIC DNA]</scope>
    <source>
        <strain evidence="3 4">MA-7-27</strain>
    </source>
</reference>
<accession>A0A3L9Y7S6</accession>
<keyword evidence="4" id="KW-1185">Reference proteome</keyword>
<dbReference type="EMBL" id="RCNT01000001">
    <property type="protein sequence ID" value="RMA43545.1"/>
    <property type="molecule type" value="Genomic_DNA"/>
</dbReference>
<feature type="signal peptide" evidence="2">
    <location>
        <begin position="1"/>
        <end position="25"/>
    </location>
</feature>
<protein>
    <recommendedName>
        <fullName evidence="5">Aspartate-semialdehyde dehydrogenase</fullName>
    </recommendedName>
</protein>